<keyword evidence="1" id="KW-0812">Transmembrane</keyword>
<keyword evidence="3" id="KW-1185">Reference proteome</keyword>
<evidence type="ECO:0000313" key="2">
    <source>
        <dbReference type="EMBL" id="KAG5480244.1"/>
    </source>
</evidence>
<sequence>MIVVVPPLYLYDPARHAAESHVPPAAGEVILDEGVPRSAKQKRYLLLVIPACTAANALFLYFVYYRPVRFVHYRVELHLPTLRSTLEARWHQRRKSGVLAAGSRSIRGGVLARHNHLDQDRSPAQRLANAAKWGWRRHVRPKGVRKGCVGELGSVRGDLKTARRGGAALFDRRQCGCGELRESGDKDARRE</sequence>
<comment type="caution">
    <text evidence="2">The sequence shown here is derived from an EMBL/GenBank/DDBJ whole genome shotgun (WGS) entry which is preliminary data.</text>
</comment>
<dbReference type="KEGG" id="lenr:94173480"/>
<proteinExistence type="predicted"/>
<feature type="transmembrane region" description="Helical" evidence="1">
    <location>
        <begin position="44"/>
        <end position="64"/>
    </location>
</feature>
<organism evidence="2 3">
    <name type="scientific">Leishmania enriettii</name>
    <dbReference type="NCBI Taxonomy" id="5663"/>
    <lineage>
        <taxon>Eukaryota</taxon>
        <taxon>Discoba</taxon>
        <taxon>Euglenozoa</taxon>
        <taxon>Kinetoplastea</taxon>
        <taxon>Metakinetoplastina</taxon>
        <taxon>Trypanosomatida</taxon>
        <taxon>Trypanosomatidae</taxon>
        <taxon>Leishmaniinae</taxon>
        <taxon>Leishmania</taxon>
    </lineage>
</organism>
<dbReference type="Proteomes" id="UP000674179">
    <property type="component" value="Chromosome 21"/>
</dbReference>
<dbReference type="GeneID" id="94173480"/>
<keyword evidence="1" id="KW-0472">Membrane</keyword>
<dbReference type="OrthoDB" id="263260at2759"/>
<evidence type="ECO:0000256" key="1">
    <source>
        <dbReference type="SAM" id="Phobius"/>
    </source>
</evidence>
<keyword evidence="1" id="KW-1133">Transmembrane helix</keyword>
<dbReference type="RefSeq" id="XP_067693391.1">
    <property type="nucleotide sequence ID" value="XM_067837970.1"/>
</dbReference>
<name>A0A836KLS5_LEIEN</name>
<accession>A0A836KLS5</accession>
<dbReference type="EMBL" id="JAFHKP010000021">
    <property type="protein sequence ID" value="KAG5480244.1"/>
    <property type="molecule type" value="Genomic_DNA"/>
</dbReference>
<gene>
    <name evidence="2" type="ORF">CUR178_06300</name>
</gene>
<dbReference type="AlphaFoldDB" id="A0A836KLS5"/>
<reference evidence="2 3" key="1">
    <citation type="submission" date="2021-02" db="EMBL/GenBank/DDBJ databases">
        <title>Leishmania (Mundinia) enrietti genome sequencing and assembly.</title>
        <authorList>
            <person name="Almutairi H."/>
            <person name="Gatherer D."/>
        </authorList>
    </citation>
    <scope>NUCLEOTIDE SEQUENCE [LARGE SCALE GENOMIC DNA]</scope>
    <source>
        <strain evidence="2">CUR178</strain>
    </source>
</reference>
<protein>
    <submittedName>
        <fullName evidence="2">Uncharacterized protein</fullName>
    </submittedName>
</protein>
<evidence type="ECO:0000313" key="3">
    <source>
        <dbReference type="Proteomes" id="UP000674179"/>
    </source>
</evidence>